<keyword evidence="1" id="KW-0472">Membrane</keyword>
<proteinExistence type="predicted"/>
<keyword evidence="1" id="KW-1133">Transmembrane helix</keyword>
<dbReference type="Proteomes" id="UP000005426">
    <property type="component" value="Unassembled WGS sequence"/>
</dbReference>
<comment type="caution">
    <text evidence="2">The sequence shown here is derived from an EMBL/GenBank/DDBJ whole genome shotgun (WGS) entry which is preliminary data.</text>
</comment>
<evidence type="ECO:0000313" key="3">
    <source>
        <dbReference type="Proteomes" id="UP000005426"/>
    </source>
</evidence>
<sequence length="115" mass="12764">MEDLFVVESFGAFRESLGESLNHLFCHFDPNFFLKLIARGLVVFGLTVFGLIVVFVVSIFPRRFQVSKYLSTSSGLEFAGLFNNGLRESLASTEGVGAVDARRLGAIVTYRSAYR</sequence>
<keyword evidence="3" id="KW-1185">Reference proteome</keyword>
<dbReference type="AlphaFoldDB" id="G9P0L9"/>
<accession>G9P0L9</accession>
<organism evidence="2 3">
    <name type="scientific">Hypocrea atroviridis (strain ATCC 20476 / IMI 206040)</name>
    <name type="common">Trichoderma atroviride</name>
    <dbReference type="NCBI Taxonomy" id="452589"/>
    <lineage>
        <taxon>Eukaryota</taxon>
        <taxon>Fungi</taxon>
        <taxon>Dikarya</taxon>
        <taxon>Ascomycota</taxon>
        <taxon>Pezizomycotina</taxon>
        <taxon>Sordariomycetes</taxon>
        <taxon>Hypocreomycetidae</taxon>
        <taxon>Hypocreales</taxon>
        <taxon>Hypocreaceae</taxon>
        <taxon>Trichoderma</taxon>
    </lineage>
</organism>
<dbReference type="HOGENOM" id="CLU_2109372_0_0_1"/>
<evidence type="ECO:0000313" key="2">
    <source>
        <dbReference type="EMBL" id="EHK42390.1"/>
    </source>
</evidence>
<feature type="transmembrane region" description="Helical" evidence="1">
    <location>
        <begin position="37"/>
        <end position="60"/>
    </location>
</feature>
<dbReference type="EMBL" id="ABDG02000026">
    <property type="protein sequence ID" value="EHK42390.1"/>
    <property type="molecule type" value="Genomic_DNA"/>
</dbReference>
<evidence type="ECO:0000256" key="1">
    <source>
        <dbReference type="SAM" id="Phobius"/>
    </source>
</evidence>
<dbReference type="GeneID" id="25783464"/>
<dbReference type="KEGG" id="tatv:25783464"/>
<gene>
    <name evidence="2" type="ORF">TRIATDRAFT_319835</name>
</gene>
<protein>
    <submittedName>
        <fullName evidence="2">Uncharacterized protein</fullName>
    </submittedName>
</protein>
<dbReference type="RefSeq" id="XP_013940752.1">
    <property type="nucleotide sequence ID" value="XM_014085277.1"/>
</dbReference>
<keyword evidence="1" id="KW-0812">Transmembrane</keyword>
<reference evidence="2 3" key="1">
    <citation type="journal article" date="2011" name="Genome Biol.">
        <title>Comparative genome sequence analysis underscores mycoparasitism as the ancestral life style of Trichoderma.</title>
        <authorList>
            <person name="Kubicek C.P."/>
            <person name="Herrera-Estrella A."/>
            <person name="Seidl-Seiboth V."/>
            <person name="Martinez D.A."/>
            <person name="Druzhinina I.S."/>
            <person name="Thon M."/>
            <person name="Zeilinger S."/>
            <person name="Casas-Flores S."/>
            <person name="Horwitz B.A."/>
            <person name="Mukherjee P.K."/>
            <person name="Mukherjee M."/>
            <person name="Kredics L."/>
            <person name="Alcaraz L.D."/>
            <person name="Aerts A."/>
            <person name="Antal Z."/>
            <person name="Atanasova L."/>
            <person name="Cervantes-Badillo M.G."/>
            <person name="Challacombe J."/>
            <person name="Chertkov O."/>
            <person name="McCluskey K."/>
            <person name="Coulpier F."/>
            <person name="Deshpande N."/>
            <person name="von Doehren H."/>
            <person name="Ebbole D.J."/>
            <person name="Esquivel-Naranjo E.U."/>
            <person name="Fekete E."/>
            <person name="Flipphi M."/>
            <person name="Glaser F."/>
            <person name="Gomez-Rodriguez E.Y."/>
            <person name="Gruber S."/>
            <person name="Han C."/>
            <person name="Henrissat B."/>
            <person name="Hermosa R."/>
            <person name="Hernandez-Onate M."/>
            <person name="Karaffa L."/>
            <person name="Kosti I."/>
            <person name="Le Crom S."/>
            <person name="Lindquist E."/>
            <person name="Lucas S."/>
            <person name="Luebeck M."/>
            <person name="Luebeck P.S."/>
            <person name="Margeot A."/>
            <person name="Metz B."/>
            <person name="Misra M."/>
            <person name="Nevalainen H."/>
            <person name="Omann M."/>
            <person name="Packer N."/>
            <person name="Perrone G."/>
            <person name="Uresti-Rivera E.E."/>
            <person name="Salamov A."/>
            <person name="Schmoll M."/>
            <person name="Seiboth B."/>
            <person name="Shapiro H."/>
            <person name="Sukno S."/>
            <person name="Tamayo-Ramos J.A."/>
            <person name="Tisch D."/>
            <person name="Wiest A."/>
            <person name="Wilkinson H.H."/>
            <person name="Zhang M."/>
            <person name="Coutinho P.M."/>
            <person name="Kenerley C.M."/>
            <person name="Monte E."/>
            <person name="Baker S.E."/>
            <person name="Grigoriev I.V."/>
        </authorList>
    </citation>
    <scope>NUCLEOTIDE SEQUENCE [LARGE SCALE GENOMIC DNA]</scope>
    <source>
        <strain evidence="3">ATCC 20476 / IMI 206040</strain>
    </source>
</reference>
<name>G9P0L9_HYPAI</name>